<dbReference type="InterPro" id="IPR032808">
    <property type="entry name" value="DoxX"/>
</dbReference>
<dbReference type="Proteomes" id="UP001596043">
    <property type="component" value="Unassembled WGS sequence"/>
</dbReference>
<accession>A0ABV9HVA8</accession>
<keyword evidence="7" id="KW-1185">Reference proteome</keyword>
<evidence type="ECO:0000256" key="1">
    <source>
        <dbReference type="ARBA" id="ARBA00004141"/>
    </source>
</evidence>
<dbReference type="EMBL" id="JBHSFV010000002">
    <property type="protein sequence ID" value="MFC4633460.1"/>
    <property type="molecule type" value="Genomic_DNA"/>
</dbReference>
<keyword evidence="2 5" id="KW-0812">Transmembrane</keyword>
<name>A0ABV9HVA8_9FLAO</name>
<evidence type="ECO:0000256" key="3">
    <source>
        <dbReference type="ARBA" id="ARBA00022989"/>
    </source>
</evidence>
<proteinExistence type="predicted"/>
<comment type="subcellular location">
    <subcellularLocation>
        <location evidence="1">Membrane</location>
        <topology evidence="1">Multi-pass membrane protein</topology>
    </subcellularLocation>
</comment>
<keyword evidence="4 5" id="KW-0472">Membrane</keyword>
<evidence type="ECO:0000256" key="2">
    <source>
        <dbReference type="ARBA" id="ARBA00022692"/>
    </source>
</evidence>
<evidence type="ECO:0000256" key="5">
    <source>
        <dbReference type="SAM" id="Phobius"/>
    </source>
</evidence>
<gene>
    <name evidence="6" type="ORF">ACFO3O_06055</name>
</gene>
<sequence>MDLLTTLTWFSSLAFMYFGVNCFYSKFIIAEFERYGLPKYRKLTGFLQIIGAVGLLAGLYYSPLLLLLASVGLCLLMLLGFIVRLKIKDNFIKSSPSFTFAVVNLLIALKTFTTYFL</sequence>
<evidence type="ECO:0000313" key="7">
    <source>
        <dbReference type="Proteomes" id="UP001596043"/>
    </source>
</evidence>
<feature type="transmembrane region" description="Helical" evidence="5">
    <location>
        <begin position="45"/>
        <end position="61"/>
    </location>
</feature>
<reference evidence="7" key="1">
    <citation type="journal article" date="2019" name="Int. J. Syst. Evol. Microbiol.">
        <title>The Global Catalogue of Microorganisms (GCM) 10K type strain sequencing project: providing services to taxonomists for standard genome sequencing and annotation.</title>
        <authorList>
            <consortium name="The Broad Institute Genomics Platform"/>
            <consortium name="The Broad Institute Genome Sequencing Center for Infectious Disease"/>
            <person name="Wu L."/>
            <person name="Ma J."/>
        </authorList>
    </citation>
    <scope>NUCLEOTIDE SEQUENCE [LARGE SCALE GENOMIC DNA]</scope>
    <source>
        <strain evidence="7">YJ-61-S</strain>
    </source>
</reference>
<protein>
    <submittedName>
        <fullName evidence="6">DoxX family protein</fullName>
    </submittedName>
</protein>
<evidence type="ECO:0000313" key="6">
    <source>
        <dbReference type="EMBL" id="MFC4633460.1"/>
    </source>
</evidence>
<feature type="transmembrane region" description="Helical" evidence="5">
    <location>
        <begin position="6"/>
        <end position="24"/>
    </location>
</feature>
<organism evidence="6 7">
    <name type="scientific">Dokdonia ponticola</name>
    <dbReference type="NCBI Taxonomy" id="2041041"/>
    <lineage>
        <taxon>Bacteria</taxon>
        <taxon>Pseudomonadati</taxon>
        <taxon>Bacteroidota</taxon>
        <taxon>Flavobacteriia</taxon>
        <taxon>Flavobacteriales</taxon>
        <taxon>Flavobacteriaceae</taxon>
        <taxon>Dokdonia</taxon>
    </lineage>
</organism>
<comment type="caution">
    <text evidence="6">The sequence shown here is derived from an EMBL/GenBank/DDBJ whole genome shotgun (WGS) entry which is preliminary data.</text>
</comment>
<dbReference type="RefSeq" id="WP_379977665.1">
    <property type="nucleotide sequence ID" value="NZ_JBHSFV010000002.1"/>
</dbReference>
<evidence type="ECO:0000256" key="4">
    <source>
        <dbReference type="ARBA" id="ARBA00023136"/>
    </source>
</evidence>
<feature type="transmembrane region" description="Helical" evidence="5">
    <location>
        <begin position="97"/>
        <end position="116"/>
    </location>
</feature>
<dbReference type="Pfam" id="PF13564">
    <property type="entry name" value="DoxX_2"/>
    <property type="match status" value="1"/>
</dbReference>
<keyword evidence="3 5" id="KW-1133">Transmembrane helix</keyword>